<evidence type="ECO:0000313" key="3">
    <source>
        <dbReference type="EMBL" id="SES35666.1"/>
    </source>
</evidence>
<proteinExistence type="inferred from homology"/>
<dbReference type="Pfam" id="PF00582">
    <property type="entry name" value="Usp"/>
    <property type="match status" value="1"/>
</dbReference>
<dbReference type="InterPro" id="IPR006015">
    <property type="entry name" value="Universal_stress_UspA"/>
</dbReference>
<name>A0A1H9WP21_9RHOB</name>
<dbReference type="InterPro" id="IPR014729">
    <property type="entry name" value="Rossmann-like_a/b/a_fold"/>
</dbReference>
<comment type="similarity">
    <text evidence="1">Belongs to the universal stress protein A family.</text>
</comment>
<feature type="domain" description="UspA" evidence="2">
    <location>
        <begin position="1"/>
        <end position="147"/>
    </location>
</feature>
<accession>A0A1H9WP21</accession>
<dbReference type="STRING" id="641238.SAMN04490244_11221"/>
<dbReference type="PANTHER" id="PTHR46268">
    <property type="entry name" value="STRESS RESPONSE PROTEIN NHAX"/>
    <property type="match status" value="1"/>
</dbReference>
<dbReference type="CDD" id="cd00293">
    <property type="entry name" value="USP-like"/>
    <property type="match status" value="1"/>
</dbReference>
<dbReference type="AlphaFoldDB" id="A0A1H9WP21"/>
<dbReference type="SUPFAM" id="SSF52402">
    <property type="entry name" value="Adenine nucleotide alpha hydrolases-like"/>
    <property type="match status" value="1"/>
</dbReference>
<organism evidence="3 4">
    <name type="scientific">Tranquillimonas rosea</name>
    <dbReference type="NCBI Taxonomy" id="641238"/>
    <lineage>
        <taxon>Bacteria</taxon>
        <taxon>Pseudomonadati</taxon>
        <taxon>Pseudomonadota</taxon>
        <taxon>Alphaproteobacteria</taxon>
        <taxon>Rhodobacterales</taxon>
        <taxon>Roseobacteraceae</taxon>
        <taxon>Tranquillimonas</taxon>
    </lineage>
</organism>
<sequence>MFNTILAAYDGSKGADLALEKAAELAKLCDAEVRVLTVYRHHSMLEASLSMVRGSSEANTNMDDVMRDVARETAEQAKTYLTDTGMEKVSAFIQGGPSARTIVSFAKENGCDLIVLGSRGLGSSEGYMLGSVSHKVTSLTDIPVLVV</sequence>
<dbReference type="InterPro" id="IPR006016">
    <property type="entry name" value="UspA"/>
</dbReference>
<dbReference type="OrthoDB" id="5564966at2"/>
<evidence type="ECO:0000313" key="4">
    <source>
        <dbReference type="Proteomes" id="UP000198885"/>
    </source>
</evidence>
<evidence type="ECO:0000259" key="2">
    <source>
        <dbReference type="Pfam" id="PF00582"/>
    </source>
</evidence>
<dbReference type="EMBL" id="FOGU01000012">
    <property type="protein sequence ID" value="SES35666.1"/>
    <property type="molecule type" value="Genomic_DNA"/>
</dbReference>
<keyword evidence="4" id="KW-1185">Reference proteome</keyword>
<gene>
    <name evidence="3" type="ORF">SAMN04490244_11221</name>
</gene>
<evidence type="ECO:0000256" key="1">
    <source>
        <dbReference type="ARBA" id="ARBA00008791"/>
    </source>
</evidence>
<reference evidence="3 4" key="1">
    <citation type="submission" date="2016-10" db="EMBL/GenBank/DDBJ databases">
        <authorList>
            <person name="de Groot N.N."/>
        </authorList>
    </citation>
    <scope>NUCLEOTIDE SEQUENCE [LARGE SCALE GENOMIC DNA]</scope>
    <source>
        <strain evidence="3 4">DSM 23042</strain>
    </source>
</reference>
<dbReference type="RefSeq" id="WP_092695799.1">
    <property type="nucleotide sequence ID" value="NZ_CBDDGO010000004.1"/>
</dbReference>
<dbReference type="Proteomes" id="UP000198885">
    <property type="component" value="Unassembled WGS sequence"/>
</dbReference>
<dbReference type="Gene3D" id="3.40.50.620">
    <property type="entry name" value="HUPs"/>
    <property type="match status" value="1"/>
</dbReference>
<dbReference type="PRINTS" id="PR01438">
    <property type="entry name" value="UNVRSLSTRESS"/>
</dbReference>
<protein>
    <submittedName>
        <fullName evidence="3">Nucleotide-binding universal stress protein, UspA family</fullName>
    </submittedName>
</protein>
<dbReference type="PANTHER" id="PTHR46268:SF6">
    <property type="entry name" value="UNIVERSAL STRESS PROTEIN UP12"/>
    <property type="match status" value="1"/>
</dbReference>